<comment type="caution">
    <text evidence="1">The sequence shown here is derived from an EMBL/GenBank/DDBJ whole genome shotgun (WGS) entry which is preliminary data.</text>
</comment>
<sequence length="317" mass="35773">KQEIPPGAIDQMSYEGHLYGLPYYAGRTVMAYNAEHLAEAGFTDPPTTWEELVEQAKVISEKGIAEFPIILQCNKSEHIMTAFEQLVFGHGGRLFDENYDPVFQEEGSVAEQALQWVKASIEEGAVDPASLNSTDHEVVRALAAGTRTFGFLTDYNLKTLNDPESSTQAGLIKMALVPGNEEVRSGTTSLIRFYGITENCDQKENAWKLVEFLGGKDESGEYFVGKKWALKFGLGFVQQPLFDDQEVAESIKEWGDPEVLREQDKYAVARPYRFTPWFQEWQTEAWGELQKAILGERDPHEVLVELAELAQELKEMY</sequence>
<evidence type="ECO:0000313" key="1">
    <source>
        <dbReference type="EMBL" id="MBD3327041.1"/>
    </source>
</evidence>
<dbReference type="PANTHER" id="PTHR43649:SF30">
    <property type="entry name" value="ABC TRANSPORTER SUBSTRATE-BINDING PROTEIN"/>
    <property type="match status" value="1"/>
</dbReference>
<dbReference type="AlphaFoldDB" id="A0A9D5K0A5"/>
<organism evidence="1 2">
    <name type="scientific">candidate division KSB3 bacterium</name>
    <dbReference type="NCBI Taxonomy" id="2044937"/>
    <lineage>
        <taxon>Bacteria</taxon>
        <taxon>candidate division KSB3</taxon>
    </lineage>
</organism>
<protein>
    <submittedName>
        <fullName evidence="1">Extracellular solute-binding protein</fullName>
    </submittedName>
</protein>
<dbReference type="Pfam" id="PF01547">
    <property type="entry name" value="SBP_bac_1"/>
    <property type="match status" value="1"/>
</dbReference>
<feature type="non-terminal residue" evidence="1">
    <location>
        <position position="1"/>
    </location>
</feature>
<dbReference type="Gene3D" id="3.40.190.10">
    <property type="entry name" value="Periplasmic binding protein-like II"/>
    <property type="match status" value="1"/>
</dbReference>
<evidence type="ECO:0000313" key="2">
    <source>
        <dbReference type="Proteomes" id="UP000649604"/>
    </source>
</evidence>
<reference evidence="1" key="1">
    <citation type="submission" date="2019-11" db="EMBL/GenBank/DDBJ databases">
        <title>Microbial mats filling the niche in hypersaline microbial mats.</title>
        <authorList>
            <person name="Wong H.L."/>
            <person name="Macleod F.I."/>
            <person name="White R.A. III"/>
            <person name="Burns B.P."/>
        </authorList>
    </citation>
    <scope>NUCLEOTIDE SEQUENCE</scope>
    <source>
        <strain evidence="1">Rbin_158</strain>
    </source>
</reference>
<proteinExistence type="predicted"/>
<dbReference type="InterPro" id="IPR050490">
    <property type="entry name" value="Bact_solute-bd_prot1"/>
</dbReference>
<dbReference type="PANTHER" id="PTHR43649">
    <property type="entry name" value="ARABINOSE-BINDING PROTEIN-RELATED"/>
    <property type="match status" value="1"/>
</dbReference>
<dbReference type="InterPro" id="IPR006059">
    <property type="entry name" value="SBP"/>
</dbReference>
<name>A0A9D5K0A5_9BACT</name>
<accession>A0A9D5K0A5</accession>
<dbReference type="EMBL" id="WJJP01000677">
    <property type="protein sequence ID" value="MBD3327041.1"/>
    <property type="molecule type" value="Genomic_DNA"/>
</dbReference>
<dbReference type="SUPFAM" id="SSF53850">
    <property type="entry name" value="Periplasmic binding protein-like II"/>
    <property type="match status" value="1"/>
</dbReference>
<dbReference type="Proteomes" id="UP000649604">
    <property type="component" value="Unassembled WGS sequence"/>
</dbReference>
<gene>
    <name evidence="1" type="ORF">GF339_20815</name>
</gene>